<keyword evidence="2" id="KW-0805">Transcription regulation</keyword>
<dbReference type="SMART" id="SM00226">
    <property type="entry name" value="LMWPc"/>
    <property type="match status" value="1"/>
</dbReference>
<dbReference type="CDD" id="cd00090">
    <property type="entry name" value="HTH_ARSR"/>
    <property type="match status" value="1"/>
</dbReference>
<dbReference type="PANTHER" id="PTHR43428">
    <property type="entry name" value="ARSENATE REDUCTASE"/>
    <property type="match status" value="1"/>
</dbReference>
<accession>A0A1H4FJP9</accession>
<organism evidence="6 7">
    <name type="scientific">Marinobacterium iners DSM 11526</name>
    <dbReference type="NCBI Taxonomy" id="1122198"/>
    <lineage>
        <taxon>Bacteria</taxon>
        <taxon>Pseudomonadati</taxon>
        <taxon>Pseudomonadota</taxon>
        <taxon>Gammaproteobacteria</taxon>
        <taxon>Oceanospirillales</taxon>
        <taxon>Oceanospirillaceae</taxon>
        <taxon>Marinobacterium</taxon>
    </lineage>
</organism>
<dbReference type="STRING" id="1122198.SAMN02745729_11183"/>
<dbReference type="NCBIfam" id="NF033788">
    <property type="entry name" value="HTH_metalloreg"/>
    <property type="match status" value="1"/>
</dbReference>
<dbReference type="Pfam" id="PF01022">
    <property type="entry name" value="HTH_5"/>
    <property type="match status" value="1"/>
</dbReference>
<dbReference type="InterPro" id="IPR036388">
    <property type="entry name" value="WH-like_DNA-bd_sf"/>
</dbReference>
<sequence>MKTRVLFLCSANSARSQMAEVLLRHFGGDRFDVFSAGTEPSTVDPRTLEALKGFGLEAQGLVSKSVESLGDQHFDYVISLCDKAHRECRYWPGSGVVMAWDFPDPKVSNDPKAFERTLQEISERIRLFVLVNSKDVNSEVKVLQPLEFYKSLADETRLLSLLLIEQEGELCVCELMTALDLPQPKISRHLGQLRKAGLLLDRRQGQWVFYRLHPLLHDWMRDVLRQTREHGTRMLRQPLARLEAMGDRPSKGGNVCGTALAG</sequence>
<dbReference type="Pfam" id="PF01451">
    <property type="entry name" value="LMWPc"/>
    <property type="match status" value="1"/>
</dbReference>
<dbReference type="AlphaFoldDB" id="A0A1H4FJP9"/>
<name>A0A1H4FJP9_9GAMM</name>
<dbReference type="GO" id="GO:0003677">
    <property type="term" value="F:DNA binding"/>
    <property type="evidence" value="ECO:0007669"/>
    <property type="project" value="UniProtKB-KW"/>
</dbReference>
<dbReference type="InterPro" id="IPR023485">
    <property type="entry name" value="Ptyr_pPase"/>
</dbReference>
<evidence type="ECO:0000256" key="2">
    <source>
        <dbReference type="ARBA" id="ARBA00023015"/>
    </source>
</evidence>
<evidence type="ECO:0000256" key="4">
    <source>
        <dbReference type="ARBA" id="ARBA00023163"/>
    </source>
</evidence>
<keyword evidence="1" id="KW-0059">Arsenical resistance</keyword>
<evidence type="ECO:0000256" key="1">
    <source>
        <dbReference type="ARBA" id="ARBA00022849"/>
    </source>
</evidence>
<dbReference type="GO" id="GO:0046685">
    <property type="term" value="P:response to arsenic-containing substance"/>
    <property type="evidence" value="ECO:0007669"/>
    <property type="project" value="UniProtKB-KW"/>
</dbReference>
<dbReference type="PRINTS" id="PR00778">
    <property type="entry name" value="HTHARSR"/>
</dbReference>
<dbReference type="Proteomes" id="UP000242469">
    <property type="component" value="Unassembled WGS sequence"/>
</dbReference>
<gene>
    <name evidence="6" type="ORF">SAMN02745729_11183</name>
</gene>
<feature type="domain" description="HTH arsR-type" evidence="5">
    <location>
        <begin position="137"/>
        <end position="231"/>
    </location>
</feature>
<evidence type="ECO:0000313" key="6">
    <source>
        <dbReference type="EMBL" id="SEA97267.1"/>
    </source>
</evidence>
<evidence type="ECO:0000259" key="5">
    <source>
        <dbReference type="PROSITE" id="PS50987"/>
    </source>
</evidence>
<dbReference type="CDD" id="cd16345">
    <property type="entry name" value="LMWP_ArsC"/>
    <property type="match status" value="1"/>
</dbReference>
<dbReference type="InterPro" id="IPR036196">
    <property type="entry name" value="Ptyr_pPase_sf"/>
</dbReference>
<dbReference type="NCBIfam" id="NF007528">
    <property type="entry name" value="PRK10141.1"/>
    <property type="match status" value="1"/>
</dbReference>
<dbReference type="SUPFAM" id="SSF46785">
    <property type="entry name" value="Winged helix' DNA-binding domain"/>
    <property type="match status" value="1"/>
</dbReference>
<protein>
    <submittedName>
        <fullName evidence="6">Transcriptional regulator, ArsR family</fullName>
    </submittedName>
</protein>
<keyword evidence="4" id="KW-0804">Transcription</keyword>
<proteinExistence type="predicted"/>
<dbReference type="OrthoDB" id="9793058at2"/>
<dbReference type="PROSITE" id="PS50987">
    <property type="entry name" value="HTH_ARSR_2"/>
    <property type="match status" value="1"/>
</dbReference>
<dbReference type="GO" id="GO:0003700">
    <property type="term" value="F:DNA-binding transcription factor activity"/>
    <property type="evidence" value="ECO:0007669"/>
    <property type="project" value="InterPro"/>
</dbReference>
<dbReference type="SMART" id="SM00418">
    <property type="entry name" value="HTH_ARSR"/>
    <property type="match status" value="1"/>
</dbReference>
<dbReference type="InterPro" id="IPR011991">
    <property type="entry name" value="ArsR-like_HTH"/>
</dbReference>
<evidence type="ECO:0000313" key="7">
    <source>
        <dbReference type="Proteomes" id="UP000242469"/>
    </source>
</evidence>
<dbReference type="SUPFAM" id="SSF52788">
    <property type="entry name" value="Phosphotyrosine protein phosphatases I"/>
    <property type="match status" value="1"/>
</dbReference>
<evidence type="ECO:0000256" key="3">
    <source>
        <dbReference type="ARBA" id="ARBA00023125"/>
    </source>
</evidence>
<dbReference type="FunFam" id="1.10.10.10:FF:000279">
    <property type="entry name" value="Transcriptional regulator, ArsR family"/>
    <property type="match status" value="1"/>
</dbReference>
<keyword evidence="7" id="KW-1185">Reference proteome</keyword>
<dbReference type="InterPro" id="IPR001845">
    <property type="entry name" value="HTH_ArsR_DNA-bd_dom"/>
</dbReference>
<dbReference type="Gene3D" id="3.40.50.2300">
    <property type="match status" value="1"/>
</dbReference>
<dbReference type="RefSeq" id="WP_091827110.1">
    <property type="nucleotide sequence ID" value="NZ_FNRJ01000011.1"/>
</dbReference>
<dbReference type="InterPro" id="IPR036390">
    <property type="entry name" value="WH_DNA-bd_sf"/>
</dbReference>
<reference evidence="7" key="1">
    <citation type="submission" date="2016-10" db="EMBL/GenBank/DDBJ databases">
        <authorList>
            <person name="Varghese N."/>
            <person name="Submissions S."/>
        </authorList>
    </citation>
    <scope>NUCLEOTIDE SEQUENCE [LARGE SCALE GENOMIC DNA]</scope>
    <source>
        <strain evidence="7">DSM 11526</strain>
    </source>
</reference>
<keyword evidence="3" id="KW-0238">DNA-binding</keyword>
<dbReference type="EMBL" id="FNRJ01000011">
    <property type="protein sequence ID" value="SEA97267.1"/>
    <property type="molecule type" value="Genomic_DNA"/>
</dbReference>
<dbReference type="Gene3D" id="1.10.10.10">
    <property type="entry name" value="Winged helix-like DNA-binding domain superfamily/Winged helix DNA-binding domain"/>
    <property type="match status" value="1"/>
</dbReference>
<dbReference type="PANTHER" id="PTHR43428:SF1">
    <property type="entry name" value="ARSENATE REDUCTASE"/>
    <property type="match status" value="1"/>
</dbReference>